<dbReference type="EMBL" id="JAECZA010000017">
    <property type="protein sequence ID" value="MBH8572730.1"/>
    <property type="molecule type" value="Genomic_DNA"/>
</dbReference>
<dbReference type="Proteomes" id="UP000662314">
    <property type="component" value="Unassembled WGS sequence"/>
</dbReference>
<keyword evidence="2" id="KW-1185">Reference proteome</keyword>
<accession>A0A8J7HYQ4</accession>
<gene>
    <name evidence="1" type="ORF">I8752_06825</name>
</gene>
<reference evidence="1 2" key="1">
    <citation type="journal article" date="2021" name="Int. J. Syst. Evol. Microbiol.">
        <title>Amazonocrinis nigriterrae gen. nov., sp. nov., Atlanticothrix silvestris gen. nov., sp. nov. and Dendronalium phyllosphericum gen. nov., sp. nov., nostocacean cyanobacteria from Brazilian environments.</title>
        <authorList>
            <person name="Alvarenga D.O."/>
            <person name="Andreote A.P.D."/>
            <person name="Branco L.H.Z."/>
            <person name="Delbaje E."/>
            <person name="Cruz R.B."/>
            <person name="Varani A.M."/>
            <person name="Fiore M.F."/>
        </authorList>
    </citation>
    <scope>NUCLEOTIDE SEQUENCE [LARGE SCALE GENOMIC DNA]</scope>
    <source>
        <strain evidence="1 2">CENA369</strain>
    </source>
</reference>
<organism evidence="1 2">
    <name type="scientific">Dendronalium phyllosphericum CENA369</name>
    <dbReference type="NCBI Taxonomy" id="1725256"/>
    <lineage>
        <taxon>Bacteria</taxon>
        <taxon>Bacillati</taxon>
        <taxon>Cyanobacteriota</taxon>
        <taxon>Cyanophyceae</taxon>
        <taxon>Nostocales</taxon>
        <taxon>Nostocaceae</taxon>
        <taxon>Dendronalium</taxon>
        <taxon>Dendronalium phyllosphericum</taxon>
    </lineage>
</organism>
<proteinExistence type="predicted"/>
<comment type="caution">
    <text evidence="1">The sequence shown here is derived from an EMBL/GenBank/DDBJ whole genome shotgun (WGS) entry which is preliminary data.</text>
</comment>
<sequence>MTSSSRLPEFIGGSNTIKMLLKIEDRPLGDSPIVKLQDKQRLKLVPKQFDTIELPPVFSHMSFLLIETLSGTQHGEFITRSKQSKYETLVELSSHISHRYRLSQQEVEEIQKIYDQILETWIVWRQTRNKT</sequence>
<name>A0A8J7HYQ4_9NOST</name>
<dbReference type="RefSeq" id="WP_214431555.1">
    <property type="nucleotide sequence ID" value="NZ_CAWPUQ010000079.1"/>
</dbReference>
<evidence type="ECO:0000313" key="1">
    <source>
        <dbReference type="EMBL" id="MBH8572730.1"/>
    </source>
</evidence>
<evidence type="ECO:0000313" key="2">
    <source>
        <dbReference type="Proteomes" id="UP000662314"/>
    </source>
</evidence>
<protein>
    <submittedName>
        <fullName evidence="1">Uncharacterized protein</fullName>
    </submittedName>
</protein>
<dbReference type="AlphaFoldDB" id="A0A8J7HYQ4"/>